<dbReference type="GeneID" id="20199635"/>
<dbReference type="EnsemblMetazoa" id="HelroT162541">
    <property type="protein sequence ID" value="HelroP162541"/>
    <property type="gene ID" value="HelroG162541"/>
</dbReference>
<dbReference type="CTD" id="20199635"/>
<reference evidence="2 4" key="2">
    <citation type="journal article" date="2013" name="Nature">
        <title>Insights into bilaterian evolution from three spiralian genomes.</title>
        <authorList>
            <person name="Simakov O."/>
            <person name="Marletaz F."/>
            <person name="Cho S.J."/>
            <person name="Edsinger-Gonzales E."/>
            <person name="Havlak P."/>
            <person name="Hellsten U."/>
            <person name="Kuo D.H."/>
            <person name="Larsson T."/>
            <person name="Lv J."/>
            <person name="Arendt D."/>
            <person name="Savage R."/>
            <person name="Osoegawa K."/>
            <person name="de Jong P."/>
            <person name="Grimwood J."/>
            <person name="Chapman J.A."/>
            <person name="Shapiro H."/>
            <person name="Aerts A."/>
            <person name="Otillar R.P."/>
            <person name="Terry A.Y."/>
            <person name="Boore J.L."/>
            <person name="Grigoriev I.V."/>
            <person name="Lindberg D.R."/>
            <person name="Seaver E.C."/>
            <person name="Weisblat D.A."/>
            <person name="Putnam N.H."/>
            <person name="Rokhsar D.S."/>
        </authorList>
    </citation>
    <scope>NUCLEOTIDE SEQUENCE</scope>
</reference>
<name>T1EST5_HELRO</name>
<feature type="compositionally biased region" description="Basic and acidic residues" evidence="1">
    <location>
        <begin position="180"/>
        <end position="189"/>
    </location>
</feature>
<dbReference type="RefSeq" id="XP_009022965.1">
    <property type="nucleotide sequence ID" value="XM_009024717.1"/>
</dbReference>
<feature type="compositionally biased region" description="Polar residues" evidence="1">
    <location>
        <begin position="1"/>
        <end position="15"/>
    </location>
</feature>
<evidence type="ECO:0000256" key="1">
    <source>
        <dbReference type="SAM" id="MobiDB-lite"/>
    </source>
</evidence>
<organism evidence="3 4">
    <name type="scientific">Helobdella robusta</name>
    <name type="common">Californian leech</name>
    <dbReference type="NCBI Taxonomy" id="6412"/>
    <lineage>
        <taxon>Eukaryota</taxon>
        <taxon>Metazoa</taxon>
        <taxon>Spiralia</taxon>
        <taxon>Lophotrochozoa</taxon>
        <taxon>Annelida</taxon>
        <taxon>Clitellata</taxon>
        <taxon>Hirudinea</taxon>
        <taxon>Rhynchobdellida</taxon>
        <taxon>Glossiphoniidae</taxon>
        <taxon>Helobdella</taxon>
    </lineage>
</organism>
<protein>
    <submittedName>
        <fullName evidence="2 3">Uncharacterized protein</fullName>
    </submittedName>
</protein>
<evidence type="ECO:0000313" key="3">
    <source>
        <dbReference type="EnsemblMetazoa" id="HelroP162541"/>
    </source>
</evidence>
<reference evidence="3" key="3">
    <citation type="submission" date="2015-06" db="UniProtKB">
        <authorList>
            <consortium name="EnsemblMetazoa"/>
        </authorList>
    </citation>
    <scope>IDENTIFICATION</scope>
</reference>
<dbReference type="InParanoid" id="T1EST5"/>
<evidence type="ECO:0000313" key="2">
    <source>
        <dbReference type="EMBL" id="ESN99060.1"/>
    </source>
</evidence>
<sequence length="325" mass="35984">MSTTQETKTISSSSAKPKILTPKPILSSPLTPLSASVETSQTEPSNRDDVSHHVHAATSPLKKPRRLIRVTSNEITSNGNDDNVDSILTFNNKFKKISPQYITNNNEKVDTNNFSYHVSNNNDDKPISYDVIMNDSNNNNNNNNNNNYSKNNKNNVNENNLKSHNDISSNNKTANTSIHSRNDLKASSVDECRNVTSNKLTSGSHVRTRVDGMVPSTKGQSNNVDDVILLMARENCDDRSARCEGVSVHESGGGDCNYGVCDAWEGDVSGGRSRDGIDKDDGKDNHKNIDNNRKFFVRVGIFKGPELESNFFKRTVSESDFGNYF</sequence>
<dbReference type="Proteomes" id="UP000015101">
    <property type="component" value="Unassembled WGS sequence"/>
</dbReference>
<dbReference type="EMBL" id="AMQM01001106">
    <property type="status" value="NOT_ANNOTATED_CDS"/>
    <property type="molecule type" value="Genomic_DNA"/>
</dbReference>
<proteinExistence type="predicted"/>
<accession>T1EST5</accession>
<dbReference type="HOGENOM" id="CLU_856003_0_0_1"/>
<feature type="region of interest" description="Disordered" evidence="1">
    <location>
        <begin position="1"/>
        <end position="62"/>
    </location>
</feature>
<gene>
    <name evidence="3" type="primary">20199635</name>
    <name evidence="2" type="ORF">HELRODRAFT_162541</name>
</gene>
<feature type="compositionally biased region" description="Polar residues" evidence="1">
    <location>
        <begin position="166"/>
        <end position="179"/>
    </location>
</feature>
<keyword evidence="4" id="KW-1185">Reference proteome</keyword>
<dbReference type="KEGG" id="hro:HELRODRAFT_162541"/>
<feature type="compositionally biased region" description="Polar residues" evidence="1">
    <location>
        <begin position="28"/>
        <end position="44"/>
    </location>
</feature>
<feature type="compositionally biased region" description="Low complexity" evidence="1">
    <location>
        <begin position="134"/>
        <end position="162"/>
    </location>
</feature>
<dbReference type="EMBL" id="KB097143">
    <property type="protein sequence ID" value="ESN99060.1"/>
    <property type="molecule type" value="Genomic_DNA"/>
</dbReference>
<evidence type="ECO:0000313" key="4">
    <source>
        <dbReference type="Proteomes" id="UP000015101"/>
    </source>
</evidence>
<dbReference type="AlphaFoldDB" id="T1EST5"/>
<feature type="region of interest" description="Disordered" evidence="1">
    <location>
        <begin position="133"/>
        <end position="189"/>
    </location>
</feature>
<reference evidence="4" key="1">
    <citation type="submission" date="2012-12" db="EMBL/GenBank/DDBJ databases">
        <authorList>
            <person name="Hellsten U."/>
            <person name="Grimwood J."/>
            <person name="Chapman J.A."/>
            <person name="Shapiro H."/>
            <person name="Aerts A."/>
            <person name="Otillar R.P."/>
            <person name="Terry A.Y."/>
            <person name="Boore J.L."/>
            <person name="Simakov O."/>
            <person name="Marletaz F."/>
            <person name="Cho S.-J."/>
            <person name="Edsinger-Gonzales E."/>
            <person name="Havlak P."/>
            <person name="Kuo D.-H."/>
            <person name="Larsson T."/>
            <person name="Lv J."/>
            <person name="Arendt D."/>
            <person name="Savage R."/>
            <person name="Osoegawa K."/>
            <person name="de Jong P."/>
            <person name="Lindberg D.R."/>
            <person name="Seaver E.C."/>
            <person name="Weisblat D.A."/>
            <person name="Putnam N.H."/>
            <person name="Grigoriev I.V."/>
            <person name="Rokhsar D.S."/>
        </authorList>
    </citation>
    <scope>NUCLEOTIDE SEQUENCE</scope>
</reference>